<reference evidence="1 2" key="1">
    <citation type="submission" date="2018-08" db="EMBL/GenBank/DDBJ databases">
        <title>A genome reference for cultivated species of the human gut microbiota.</title>
        <authorList>
            <person name="Zou Y."/>
            <person name="Xue W."/>
            <person name="Luo G."/>
        </authorList>
    </citation>
    <scope>NUCLEOTIDE SEQUENCE [LARGE SCALE GENOMIC DNA]</scope>
    <source>
        <strain evidence="1 2">AM25-21AC</strain>
    </source>
</reference>
<evidence type="ECO:0000313" key="2">
    <source>
        <dbReference type="Proteomes" id="UP000283442"/>
    </source>
</evidence>
<evidence type="ECO:0000313" key="1">
    <source>
        <dbReference type="EMBL" id="RHF53401.1"/>
    </source>
</evidence>
<dbReference type="EMBL" id="QRHE01000001">
    <property type="protein sequence ID" value="RHF53401.1"/>
    <property type="molecule type" value="Genomic_DNA"/>
</dbReference>
<accession>A0A414NZH5</accession>
<comment type="caution">
    <text evidence="1">The sequence shown here is derived from an EMBL/GenBank/DDBJ whole genome shotgun (WGS) entry which is preliminary data.</text>
</comment>
<organism evidence="1 2">
    <name type="scientific">Mitsuokella multacida</name>
    <dbReference type="NCBI Taxonomy" id="52226"/>
    <lineage>
        <taxon>Bacteria</taxon>
        <taxon>Bacillati</taxon>
        <taxon>Bacillota</taxon>
        <taxon>Negativicutes</taxon>
        <taxon>Selenomonadales</taxon>
        <taxon>Selenomonadaceae</taxon>
        <taxon>Mitsuokella</taxon>
    </lineage>
</organism>
<dbReference type="AlphaFoldDB" id="A0A414NZH5"/>
<dbReference type="Proteomes" id="UP000283442">
    <property type="component" value="Unassembled WGS sequence"/>
</dbReference>
<protein>
    <submittedName>
        <fullName evidence="1">Uncharacterized protein</fullName>
    </submittedName>
</protein>
<name>A0A414NZH5_9FIRM</name>
<gene>
    <name evidence="1" type="ORF">DW674_00625</name>
</gene>
<proteinExistence type="predicted"/>
<sequence>MAWAGSGCFGFVAPLNEPHAVMYVSREFAACRGVLTSLDLDVAARGSALRAVTALLQAKQSLPAPVLARILELSQDLLRADALLRPARFVVWS</sequence>